<evidence type="ECO:0000313" key="2">
    <source>
        <dbReference type="Proteomes" id="UP000095281"/>
    </source>
</evidence>
<reference evidence="3" key="1">
    <citation type="submission" date="2016-11" db="UniProtKB">
        <authorList>
            <consortium name="WormBaseParasite"/>
        </authorList>
    </citation>
    <scope>IDENTIFICATION</scope>
</reference>
<dbReference type="AlphaFoldDB" id="A0A1I8BUS1"/>
<dbReference type="WBParaSite" id="MhA1_Contig622.frz3.gene9">
    <property type="protein sequence ID" value="MhA1_Contig622.frz3.gene9"/>
    <property type="gene ID" value="MhA1_Contig622.frz3.gene9"/>
</dbReference>
<proteinExistence type="predicted"/>
<organism evidence="2 3">
    <name type="scientific">Meloidogyne hapla</name>
    <name type="common">Root-knot nematode worm</name>
    <dbReference type="NCBI Taxonomy" id="6305"/>
    <lineage>
        <taxon>Eukaryota</taxon>
        <taxon>Metazoa</taxon>
        <taxon>Ecdysozoa</taxon>
        <taxon>Nematoda</taxon>
        <taxon>Chromadorea</taxon>
        <taxon>Rhabditida</taxon>
        <taxon>Tylenchina</taxon>
        <taxon>Tylenchomorpha</taxon>
        <taxon>Tylenchoidea</taxon>
        <taxon>Meloidogynidae</taxon>
        <taxon>Meloidogyninae</taxon>
        <taxon>Meloidogyne</taxon>
    </lineage>
</organism>
<keyword evidence="2" id="KW-1185">Reference proteome</keyword>
<evidence type="ECO:0000313" key="3">
    <source>
        <dbReference type="WBParaSite" id="MhA1_Contig622.frz3.gene9"/>
    </source>
</evidence>
<dbReference type="Proteomes" id="UP000095281">
    <property type="component" value="Unplaced"/>
</dbReference>
<name>A0A1I8BUS1_MELHA</name>
<feature type="compositionally biased region" description="Polar residues" evidence="1">
    <location>
        <begin position="41"/>
        <end position="57"/>
    </location>
</feature>
<accession>A0A1I8BUS1</accession>
<protein>
    <submittedName>
        <fullName evidence="3">Uncharacterized protein</fullName>
    </submittedName>
</protein>
<evidence type="ECO:0000256" key="1">
    <source>
        <dbReference type="SAM" id="MobiDB-lite"/>
    </source>
</evidence>
<sequence length="131" mass="14606">MNEFVDIWVRDNETAKEMAYPGQSRGHQLHDTSDQSGGYHHSQSGVRGGVSQPQNSGPYDPRFIGQQSVSHQHEPEYGVGHSGASQYDPRYNFSIGQYPTGTEHGGYGQEYDYKEYPGHGSGGNRDYHGRQ</sequence>
<feature type="region of interest" description="Disordered" evidence="1">
    <location>
        <begin position="18"/>
        <end position="131"/>
    </location>
</feature>